<dbReference type="InterPro" id="IPR025738">
    <property type="entry name" value="BatD"/>
</dbReference>
<evidence type="ECO:0000313" key="4">
    <source>
        <dbReference type="Proteomes" id="UP000324209"/>
    </source>
</evidence>
<gene>
    <name evidence="3" type="ORF">EXM22_04485</name>
</gene>
<keyword evidence="1" id="KW-1133">Transmembrane helix</keyword>
<proteinExistence type="predicted"/>
<evidence type="ECO:0000313" key="3">
    <source>
        <dbReference type="EMBL" id="QEN07280.1"/>
    </source>
</evidence>
<sequence length="585" mass="66079">MKLRILLLMAFLGVGQSLFSASFEVLTDTRESYVGQSITLIMRIISDGPVERPSLPNIEGFQVNEAGESRYDQRTLGGGNSGRTVTMEYSWRLVPLQTGEFEIPALTLELGDDSYRSNAIPIRIKEPGPIEGYHLFLSAEGDTAFPSMPLRLHLKWLFSSEVSRPNFVLPFLNNEKINVQDLPAPSSSSSDIYQFTVEGHTVYARQSAEMYEGEQYASLTISWDIYPLESGTLELKPVTLSFQIGSIDQQGRRVYTPAVIPSNALLLNIQTLPEKMNTFAGGVLVAQDELEVTAVLDQTKVYPGDPLELTLTFKGLISPLLTDFKGIGRMKELGNLISADQSSLSSSLEGNNKVYTQKIRIQSSDLKAFPKLEFPYYSMDSKEVRISTSNEIPMNVMSLASSPAVIQEAESPEIEEITGISLRSNRLVSYPQFSLLPARLYVLRYRFLIVLLILTVLVSLLFLLFKRYGRHLKFVRKNASLKVLRGAFREYKNNPNQENGLALNELFKQWLGELPEVKEILQDQKIHLMEALETLLSQDLYRNIQALNDHLELLWSPTEMSSLDDDFEQLPEKITKELKNNRRKK</sequence>
<feature type="transmembrane region" description="Helical" evidence="1">
    <location>
        <begin position="445"/>
        <end position="465"/>
    </location>
</feature>
<keyword evidence="2" id="KW-0732">Signal</keyword>
<evidence type="ECO:0000256" key="2">
    <source>
        <dbReference type="SAM" id="SignalP"/>
    </source>
</evidence>
<dbReference type="EMBL" id="CP036150">
    <property type="protein sequence ID" value="QEN07280.1"/>
    <property type="molecule type" value="Genomic_DNA"/>
</dbReference>
<dbReference type="AlphaFoldDB" id="A0A5C1QJV7"/>
<keyword evidence="1" id="KW-0812">Transmembrane</keyword>
<dbReference type="Pfam" id="PF13584">
    <property type="entry name" value="BatD"/>
    <property type="match status" value="1"/>
</dbReference>
<protein>
    <recommendedName>
        <fullName evidence="5">Protein BatD</fullName>
    </recommendedName>
</protein>
<keyword evidence="1" id="KW-0472">Membrane</keyword>
<dbReference type="Proteomes" id="UP000324209">
    <property type="component" value="Chromosome"/>
</dbReference>
<dbReference type="OrthoDB" id="226310at2"/>
<name>A0A5C1QJV7_9SPIO</name>
<keyword evidence="4" id="KW-1185">Reference proteome</keyword>
<accession>A0A5C1QJV7</accession>
<reference evidence="3 4" key="1">
    <citation type="submission" date="2019-02" db="EMBL/GenBank/DDBJ databases">
        <title>Complete Genome Sequence and Methylome Analysis of free living Spirochaetas.</title>
        <authorList>
            <person name="Fomenkov A."/>
            <person name="Dubinina G."/>
            <person name="Leshcheva N."/>
            <person name="Mikheeva N."/>
            <person name="Grabovich M."/>
            <person name="Vincze T."/>
            <person name="Roberts R.J."/>
        </authorList>
    </citation>
    <scope>NUCLEOTIDE SEQUENCE [LARGE SCALE GENOMIC DNA]</scope>
    <source>
        <strain evidence="3 4">K2</strain>
    </source>
</reference>
<feature type="signal peptide" evidence="2">
    <location>
        <begin position="1"/>
        <end position="20"/>
    </location>
</feature>
<evidence type="ECO:0000256" key="1">
    <source>
        <dbReference type="SAM" id="Phobius"/>
    </source>
</evidence>
<dbReference type="PANTHER" id="PTHR40940:SF2">
    <property type="entry name" value="BATD"/>
    <property type="match status" value="1"/>
</dbReference>
<feature type="chain" id="PRO_5022977335" description="Protein BatD" evidence="2">
    <location>
        <begin position="21"/>
        <end position="585"/>
    </location>
</feature>
<organism evidence="3 4">
    <name type="scientific">Oceanispirochaeta crateris</name>
    <dbReference type="NCBI Taxonomy" id="2518645"/>
    <lineage>
        <taxon>Bacteria</taxon>
        <taxon>Pseudomonadati</taxon>
        <taxon>Spirochaetota</taxon>
        <taxon>Spirochaetia</taxon>
        <taxon>Spirochaetales</taxon>
        <taxon>Spirochaetaceae</taxon>
        <taxon>Oceanispirochaeta</taxon>
    </lineage>
</organism>
<evidence type="ECO:0008006" key="5">
    <source>
        <dbReference type="Google" id="ProtNLM"/>
    </source>
</evidence>
<dbReference type="KEGG" id="ock:EXM22_04485"/>
<dbReference type="RefSeq" id="WP_149485362.1">
    <property type="nucleotide sequence ID" value="NZ_CP036150.1"/>
</dbReference>
<dbReference type="PANTHER" id="PTHR40940">
    <property type="entry name" value="PROTEIN BATD-RELATED"/>
    <property type="match status" value="1"/>
</dbReference>